<keyword evidence="5" id="KW-1185">Reference proteome</keyword>
<dbReference type="InterPro" id="IPR007021">
    <property type="entry name" value="DUF659"/>
</dbReference>
<proteinExistence type="predicted"/>
<dbReference type="EMBL" id="BSYO01000031">
    <property type="protein sequence ID" value="GMH26739.1"/>
    <property type="molecule type" value="Genomic_DNA"/>
</dbReference>
<dbReference type="InterPro" id="IPR018613">
    <property type="entry name" value="Ccdc97-like"/>
</dbReference>
<dbReference type="PANTHER" id="PTHR31840">
    <property type="entry name" value="COILED-COIL DOMAIN-CONTAINING PROTEIN 97"/>
    <property type="match status" value="1"/>
</dbReference>
<feature type="domain" description="DUF659" evidence="2">
    <location>
        <begin position="2"/>
        <end position="136"/>
    </location>
</feature>
<comment type="caution">
    <text evidence="4">The sequence shown here is derived from an EMBL/GenBank/DDBJ whole genome shotgun (WGS) entry which is preliminary data.</text>
</comment>
<organism evidence="4 5">
    <name type="scientific">Nepenthes gracilis</name>
    <name type="common">Slender pitcher plant</name>
    <dbReference type="NCBI Taxonomy" id="150966"/>
    <lineage>
        <taxon>Eukaryota</taxon>
        <taxon>Viridiplantae</taxon>
        <taxon>Streptophyta</taxon>
        <taxon>Embryophyta</taxon>
        <taxon>Tracheophyta</taxon>
        <taxon>Spermatophyta</taxon>
        <taxon>Magnoliopsida</taxon>
        <taxon>eudicotyledons</taxon>
        <taxon>Gunneridae</taxon>
        <taxon>Pentapetalae</taxon>
        <taxon>Caryophyllales</taxon>
        <taxon>Nepenthaceae</taxon>
        <taxon>Nepenthes</taxon>
    </lineage>
</organism>
<feature type="region of interest" description="Disordered" evidence="1">
    <location>
        <begin position="364"/>
        <end position="389"/>
    </location>
</feature>
<evidence type="ECO:0000256" key="1">
    <source>
        <dbReference type="SAM" id="MobiDB-lite"/>
    </source>
</evidence>
<dbReference type="InterPro" id="IPR040233">
    <property type="entry name" value="CCD97-like_C"/>
</dbReference>
<evidence type="ECO:0000259" key="3">
    <source>
        <dbReference type="Pfam" id="PF09747"/>
    </source>
</evidence>
<dbReference type="Proteomes" id="UP001279734">
    <property type="component" value="Unassembled WGS sequence"/>
</dbReference>
<feature type="compositionally biased region" description="Basic and acidic residues" evidence="1">
    <location>
        <begin position="364"/>
        <end position="375"/>
    </location>
</feature>
<feature type="domain" description="CCD97-like C-terminal" evidence="3">
    <location>
        <begin position="493"/>
        <end position="704"/>
    </location>
</feature>
<accession>A0AAD3TCJ3</accession>
<protein>
    <recommendedName>
        <fullName evidence="6">DUF659 domain-containing protein</fullName>
    </recommendedName>
</protein>
<gene>
    <name evidence="4" type="ORF">Nepgr_028582</name>
</gene>
<feature type="compositionally biased region" description="Acidic residues" evidence="1">
    <location>
        <begin position="584"/>
        <end position="605"/>
    </location>
</feature>
<evidence type="ECO:0000259" key="2">
    <source>
        <dbReference type="Pfam" id="PF04937"/>
    </source>
</evidence>
<feature type="region of interest" description="Disordered" evidence="1">
    <location>
        <begin position="577"/>
        <end position="633"/>
    </location>
</feature>
<reference evidence="4" key="1">
    <citation type="submission" date="2023-05" db="EMBL/GenBank/DDBJ databases">
        <title>Nepenthes gracilis genome sequencing.</title>
        <authorList>
            <person name="Fukushima K."/>
        </authorList>
    </citation>
    <scope>NUCLEOTIDE SEQUENCE</scope>
    <source>
        <strain evidence="4">SING2019-196</strain>
    </source>
</reference>
<sequence>MQKREEEVRQSWAATGCSVALDGWNSSGGCSLLNVLVDCPMGPAYLQSLDISAVEADVNALEFILDGVINHIGAQNIVQIISYTTSETMDAVGRSLTQKYKSLFWTVSASHCISLMLERIGSMDSVKETSEKAKMVTRLLYSNSSVLELLRQHTGGGSGLVKTSKVKAANPYLTLENMLIQKNNIENMLSSSGWANSTWASTDEAGKVANLVGDDSFCNDVDVIVSATVTLVKALPLIILGSLPHVYLLNPIFYYEKDFHSDSEVIDGLVPTIDRMANDTRTRQLISQQLDMNCIQVGDFEIGAHIHARNMLAPVHLQFDRGHVNVTCKRDRKANRRKNVGTPTRWVTIFRRLRSWRAYTEGTKEEASELAERNRPSTNRGEMTEKMTPRKLSSTVIDGISERLSTMDNLYFPRAILPNATNPSQRKDIILDLLSRDVAVFLERYGPKLTTEELQEFDVLKYDYEINWHLKHLQSVISPTSEQLKSRSLIVKNRRRAFMSRLISEGQYFSEDAMREREPYLHHEYVGKFQDPSGRSMARPGERWSETLLRQAEEDILVAKIRGEQRRLGVDEREWVGNERLTMEEEEEEEEEEQEEEEEEEEDEKADGQANGVACSSKVPSEDNDLVADGAHLARPASAEWQTLSATEMQDQMDQFTHLMQQKFLSGEDHDHVDYSKIDEDETLDDHWIKEANYDAEEKYFAED</sequence>
<evidence type="ECO:0000313" key="5">
    <source>
        <dbReference type="Proteomes" id="UP001279734"/>
    </source>
</evidence>
<evidence type="ECO:0008006" key="6">
    <source>
        <dbReference type="Google" id="ProtNLM"/>
    </source>
</evidence>
<dbReference type="AlphaFoldDB" id="A0AAD3TCJ3"/>
<name>A0AAD3TCJ3_NEPGR</name>
<dbReference type="Pfam" id="PF09747">
    <property type="entry name" value="CCD97-like_C"/>
    <property type="match status" value="1"/>
</dbReference>
<dbReference type="Pfam" id="PF04937">
    <property type="entry name" value="DUF659"/>
    <property type="match status" value="1"/>
</dbReference>
<dbReference type="PANTHER" id="PTHR31840:SF1">
    <property type="entry name" value="COILED-COIL DOMAIN-CONTAINING PROTEIN 97"/>
    <property type="match status" value="1"/>
</dbReference>
<evidence type="ECO:0000313" key="4">
    <source>
        <dbReference type="EMBL" id="GMH26739.1"/>
    </source>
</evidence>